<protein>
    <submittedName>
        <fullName evidence="1">Uncharacterized protein</fullName>
    </submittedName>
</protein>
<reference evidence="1 2" key="1">
    <citation type="journal article" date="2013" name="PLoS ONE">
        <title>Assembly-driven community genomics of a hypersaline microbial ecosystem.</title>
        <authorList>
            <person name="Podell S."/>
            <person name="Ugalde J.A."/>
            <person name="Narasingarao P."/>
            <person name="Banfield J.F."/>
            <person name="Heidelberg K.B."/>
            <person name="Allen E.E."/>
        </authorList>
    </citation>
    <scope>NUCLEOTIDE SEQUENCE [LARGE SCALE GENOMIC DNA]</scope>
    <source>
        <strain evidence="2">J07HQW2</strain>
    </source>
</reference>
<dbReference type="Gene3D" id="3.40.50.300">
    <property type="entry name" value="P-loop containing nucleotide triphosphate hydrolases"/>
    <property type="match status" value="1"/>
</dbReference>
<evidence type="ECO:0000313" key="1">
    <source>
        <dbReference type="EMBL" id="ERG95281.1"/>
    </source>
</evidence>
<dbReference type="AlphaFoldDB" id="U1PSD0"/>
<sequence length="121" mass="12741">MAVCFDGIAADTLKTLLTRRRASGVSTVIAPQRPGALPAVAASQSDIRIIHCLTAGSDVRALAASGPVYLGVDLASIIPNRLGEALIIDDIAEAVRHFWVRKRDTSHGGASLRISDKLQPS</sequence>
<organism evidence="1 2">
    <name type="scientific">Haloquadratum walsbyi J07HQW2</name>
    <dbReference type="NCBI Taxonomy" id="1238425"/>
    <lineage>
        <taxon>Archaea</taxon>
        <taxon>Methanobacteriati</taxon>
        <taxon>Methanobacteriota</taxon>
        <taxon>Stenosarchaea group</taxon>
        <taxon>Halobacteria</taxon>
        <taxon>Halobacteriales</taxon>
        <taxon>Haloferacaceae</taxon>
        <taxon>Haloquadratum</taxon>
    </lineage>
</organism>
<dbReference type="Proteomes" id="UP000030710">
    <property type="component" value="Unassembled WGS sequence"/>
</dbReference>
<dbReference type="EMBL" id="KE356561">
    <property type="protein sequence ID" value="ERG95281.1"/>
    <property type="molecule type" value="Genomic_DNA"/>
</dbReference>
<proteinExistence type="predicted"/>
<evidence type="ECO:0000313" key="2">
    <source>
        <dbReference type="Proteomes" id="UP000030710"/>
    </source>
</evidence>
<gene>
    <name evidence="1" type="ORF">J07HQW2_01734</name>
</gene>
<accession>U1PSD0</accession>
<dbReference type="InterPro" id="IPR027417">
    <property type="entry name" value="P-loop_NTPase"/>
</dbReference>
<dbReference type="eggNOG" id="arCOG00284">
    <property type="taxonomic scope" value="Archaea"/>
</dbReference>
<name>U1PSD0_9EURY</name>
<dbReference type="STRING" id="1238425.J07HQW2_01734"/>
<dbReference type="HOGENOM" id="CLU_2032833_0_0_2"/>
<dbReference type="RefSeq" id="WP_021054759.1">
    <property type="nucleotide sequence ID" value="NZ_KE356561.1"/>
</dbReference>